<comment type="caution">
    <text evidence="1">The sequence shown here is derived from an EMBL/GenBank/DDBJ whole genome shotgun (WGS) entry which is preliminary data.</text>
</comment>
<dbReference type="Proteomes" id="UP001079535">
    <property type="component" value="Unassembled WGS sequence"/>
</dbReference>
<evidence type="ECO:0000313" key="2">
    <source>
        <dbReference type="Proteomes" id="UP001079535"/>
    </source>
</evidence>
<accession>A0A9Q4F451</accession>
<protein>
    <submittedName>
        <fullName evidence="1">Type I restriction endonuclease subunit R</fullName>
    </submittedName>
</protein>
<proteinExistence type="predicted"/>
<gene>
    <name evidence="1" type="ORF">OZZ17_14680</name>
</gene>
<organism evidence="1 2">
    <name type="scientific">Mediterraneibacter gnavus</name>
    <name type="common">Ruminococcus gnavus</name>
    <dbReference type="NCBI Taxonomy" id="33038"/>
    <lineage>
        <taxon>Bacteria</taxon>
        <taxon>Bacillati</taxon>
        <taxon>Bacillota</taxon>
        <taxon>Clostridia</taxon>
        <taxon>Lachnospirales</taxon>
        <taxon>Lachnospiraceae</taxon>
        <taxon>Mediterraneibacter</taxon>
    </lineage>
</organism>
<dbReference type="EMBL" id="JAPRAY010000023">
    <property type="protein sequence ID" value="MCZ0668767.1"/>
    <property type="molecule type" value="Genomic_DNA"/>
</dbReference>
<evidence type="ECO:0000313" key="1">
    <source>
        <dbReference type="EMBL" id="MCZ0668767.1"/>
    </source>
</evidence>
<keyword evidence="1" id="KW-0540">Nuclease</keyword>
<keyword evidence="1" id="KW-0378">Hydrolase</keyword>
<dbReference type="GO" id="GO:0004519">
    <property type="term" value="F:endonuclease activity"/>
    <property type="evidence" value="ECO:0007669"/>
    <property type="project" value="UniProtKB-KW"/>
</dbReference>
<keyword evidence="1" id="KW-0255">Endonuclease</keyword>
<feature type="non-terminal residue" evidence="1">
    <location>
        <position position="177"/>
    </location>
</feature>
<name>A0A9Q4F451_MEDGN</name>
<sequence length="177" mass="20167">MFDKDMHKEYLFLSYLIGLLPGETEDPIDLDGKLKLEYYKLQKTFEGEIRLENVDGQYVPATSKSAQGNRQKSTLDEILEKINEKYKGEFKDSDRVMIGALHDKLIADKKLESSARTSDPRIFVESIFPAAFGTAAMESFMESQESYSALFEDQSKYNAVMSALAGVIYRKMRQTTT</sequence>
<reference evidence="1" key="1">
    <citation type="submission" date="2022-11" db="EMBL/GenBank/DDBJ databases">
        <title>Temperate bacteriophages infecting mucin-degrading bacterium Ruminococcus gnavus from the human gut.</title>
        <authorList>
            <person name="Buttimer C."/>
        </authorList>
    </citation>
    <scope>NUCLEOTIDE SEQUENCE</scope>
    <source>
        <strain evidence="1">CCUG 49994</strain>
    </source>
</reference>
<dbReference type="AlphaFoldDB" id="A0A9Q4F451"/>